<dbReference type="PROSITE" id="PS00518">
    <property type="entry name" value="ZF_RING_1"/>
    <property type="match status" value="1"/>
</dbReference>
<dbReference type="GO" id="GO:0008270">
    <property type="term" value="F:zinc ion binding"/>
    <property type="evidence" value="ECO:0007669"/>
    <property type="project" value="UniProtKB-KW"/>
</dbReference>
<feature type="repeat" description="ANK" evidence="6">
    <location>
        <begin position="396"/>
        <end position="428"/>
    </location>
</feature>
<evidence type="ECO:0000313" key="10">
    <source>
        <dbReference type="Proteomes" id="UP000789595"/>
    </source>
</evidence>
<dbReference type="Pfam" id="PF12796">
    <property type="entry name" value="Ank_2"/>
    <property type="match status" value="4"/>
</dbReference>
<evidence type="ECO:0000256" key="7">
    <source>
        <dbReference type="PROSITE-ProRule" id="PRU00175"/>
    </source>
</evidence>
<keyword evidence="2" id="KW-0677">Repeat</keyword>
<dbReference type="Pfam" id="PF00097">
    <property type="entry name" value="zf-C3HC4"/>
    <property type="match status" value="1"/>
</dbReference>
<dbReference type="InterPro" id="IPR013083">
    <property type="entry name" value="Znf_RING/FYVE/PHD"/>
</dbReference>
<keyword evidence="1" id="KW-0479">Metal-binding</keyword>
<dbReference type="PROSITE" id="PS50088">
    <property type="entry name" value="ANK_REPEAT"/>
    <property type="match status" value="8"/>
</dbReference>
<gene>
    <name evidence="9" type="ORF">PECAL_1P16590</name>
</gene>
<dbReference type="InterPro" id="IPR001841">
    <property type="entry name" value="Znf_RING"/>
</dbReference>
<feature type="repeat" description="ANK" evidence="6">
    <location>
        <begin position="156"/>
        <end position="188"/>
    </location>
</feature>
<sequence>MGCCLSLGNAALLYDACEKGKVALARVLLDNGAEVDRACEDGRTPLYIACQQGHVDVARLLLERGAVVDSSALCEGDTVEAKYRGRRYYPGKISRDCGEGKYDIAYDDGDRERGVEARLIRKLLLSPLYIACKNGHVDAVRLLLDNGAEVDRADKDGATPLYIACQQGHVDVARLLLERGTVLDEHGSSALYEGAAVEVRYRGRERYYPGKISRNCGEGKYDIAYDDGDRERGVEARLIRKLSLSPLYIACKNGHVDAARLLLDIGAEVNWANKNGHTPLFVACEHGHIDAARLLLEKGAEKKRASKNGETPLWIACQKGHFAVATLLLDNGAAVDRANKNGRTPLSIAKQNCHSYIVGLLEEHLYPLLAAAKTGDVDAMARLLDGGAEINQATENGTTPLWTACENGHVDAARMLLDKGAEIDRANDEGSTPLDIAKRRQHHALVALLEHHLARARPRLQRQQSDVQCSICLEPYSDRAWTKCNHSFCRECITRVCRTNPPANRAPCPFCRQPVLLREIKRRPYEY</sequence>
<dbReference type="Pfam" id="PF13637">
    <property type="entry name" value="Ank_4"/>
    <property type="match status" value="1"/>
</dbReference>
<dbReference type="Gene3D" id="1.25.40.20">
    <property type="entry name" value="Ankyrin repeat-containing domain"/>
    <property type="match status" value="5"/>
</dbReference>
<dbReference type="EMBL" id="CAKKNE010000001">
    <property type="protein sequence ID" value="CAH0365231.1"/>
    <property type="molecule type" value="Genomic_DNA"/>
</dbReference>
<dbReference type="Proteomes" id="UP000789595">
    <property type="component" value="Unassembled WGS sequence"/>
</dbReference>
<protein>
    <recommendedName>
        <fullName evidence="8">RING-type domain-containing protein</fullName>
    </recommendedName>
</protein>
<evidence type="ECO:0000256" key="5">
    <source>
        <dbReference type="ARBA" id="ARBA00023043"/>
    </source>
</evidence>
<keyword evidence="10" id="KW-1185">Reference proteome</keyword>
<dbReference type="InterPro" id="IPR002999">
    <property type="entry name" value="Tudor"/>
</dbReference>
<dbReference type="PROSITE" id="PS50089">
    <property type="entry name" value="ZF_RING_2"/>
    <property type="match status" value="1"/>
</dbReference>
<evidence type="ECO:0000256" key="6">
    <source>
        <dbReference type="PROSITE-ProRule" id="PRU00023"/>
    </source>
</evidence>
<dbReference type="Gene3D" id="3.30.40.10">
    <property type="entry name" value="Zinc/RING finger domain, C3HC4 (zinc finger)"/>
    <property type="match status" value="1"/>
</dbReference>
<feature type="domain" description="RING-type" evidence="8">
    <location>
        <begin position="469"/>
        <end position="512"/>
    </location>
</feature>
<dbReference type="SMART" id="SM00248">
    <property type="entry name" value="ANK"/>
    <property type="match status" value="10"/>
</dbReference>
<dbReference type="SMART" id="SM00184">
    <property type="entry name" value="RING"/>
    <property type="match status" value="1"/>
</dbReference>
<dbReference type="CDD" id="cd04508">
    <property type="entry name" value="Tudor_SF"/>
    <property type="match status" value="2"/>
</dbReference>
<evidence type="ECO:0000256" key="3">
    <source>
        <dbReference type="ARBA" id="ARBA00022771"/>
    </source>
</evidence>
<dbReference type="PROSITE" id="PS50297">
    <property type="entry name" value="ANK_REP_REGION"/>
    <property type="match status" value="7"/>
</dbReference>
<comment type="caution">
    <text evidence="9">The sequence shown here is derived from an EMBL/GenBank/DDBJ whole genome shotgun (WGS) entry which is preliminary data.</text>
</comment>
<dbReference type="PRINTS" id="PR01415">
    <property type="entry name" value="ANKYRIN"/>
</dbReference>
<dbReference type="AlphaFoldDB" id="A0A8J2WXA4"/>
<dbReference type="OrthoDB" id="36948at2759"/>
<keyword evidence="4" id="KW-0862">Zinc</keyword>
<proteinExistence type="predicted"/>
<evidence type="ECO:0000259" key="8">
    <source>
        <dbReference type="PROSITE" id="PS50089"/>
    </source>
</evidence>
<dbReference type="SUPFAM" id="SSF48403">
    <property type="entry name" value="Ankyrin repeat"/>
    <property type="match status" value="2"/>
</dbReference>
<dbReference type="InterPro" id="IPR002110">
    <property type="entry name" value="Ankyrin_rpt"/>
</dbReference>
<evidence type="ECO:0000256" key="4">
    <source>
        <dbReference type="ARBA" id="ARBA00022833"/>
    </source>
</evidence>
<evidence type="ECO:0000313" key="9">
    <source>
        <dbReference type="EMBL" id="CAH0365231.1"/>
    </source>
</evidence>
<feature type="repeat" description="ANK" evidence="6">
    <location>
        <begin position="126"/>
        <end position="155"/>
    </location>
</feature>
<dbReference type="SUPFAM" id="SSF57850">
    <property type="entry name" value="RING/U-box"/>
    <property type="match status" value="1"/>
</dbReference>
<dbReference type="InterPro" id="IPR018957">
    <property type="entry name" value="Znf_C3HC4_RING-type"/>
</dbReference>
<evidence type="ECO:0000256" key="2">
    <source>
        <dbReference type="ARBA" id="ARBA00022737"/>
    </source>
</evidence>
<accession>A0A8J2WXA4</accession>
<evidence type="ECO:0000256" key="1">
    <source>
        <dbReference type="ARBA" id="ARBA00022723"/>
    </source>
</evidence>
<dbReference type="InterPro" id="IPR036770">
    <property type="entry name" value="Ankyrin_rpt-contain_sf"/>
</dbReference>
<dbReference type="Gene3D" id="2.30.30.140">
    <property type="match status" value="2"/>
</dbReference>
<dbReference type="PANTHER" id="PTHR24173">
    <property type="entry name" value="ANKYRIN REPEAT CONTAINING"/>
    <property type="match status" value="1"/>
</dbReference>
<feature type="repeat" description="ANK" evidence="6">
    <location>
        <begin position="363"/>
        <end position="395"/>
    </location>
</feature>
<feature type="repeat" description="ANK" evidence="6">
    <location>
        <begin position="41"/>
        <end position="73"/>
    </location>
</feature>
<feature type="repeat" description="ANK" evidence="6">
    <location>
        <begin position="275"/>
        <end position="307"/>
    </location>
</feature>
<dbReference type="SMART" id="SM00333">
    <property type="entry name" value="TUDOR"/>
    <property type="match status" value="2"/>
</dbReference>
<reference evidence="9" key="1">
    <citation type="submission" date="2021-11" db="EMBL/GenBank/DDBJ databases">
        <authorList>
            <consortium name="Genoscope - CEA"/>
            <person name="William W."/>
        </authorList>
    </citation>
    <scope>NUCLEOTIDE SEQUENCE</scope>
</reference>
<keyword evidence="5 6" id="KW-0040">ANK repeat</keyword>
<feature type="repeat" description="ANK" evidence="6">
    <location>
        <begin position="308"/>
        <end position="340"/>
    </location>
</feature>
<keyword evidence="3 7" id="KW-0863">Zinc-finger</keyword>
<feature type="repeat" description="ANK" evidence="6">
    <location>
        <begin position="242"/>
        <end position="274"/>
    </location>
</feature>
<organism evidence="9 10">
    <name type="scientific">Pelagomonas calceolata</name>
    <dbReference type="NCBI Taxonomy" id="35677"/>
    <lineage>
        <taxon>Eukaryota</taxon>
        <taxon>Sar</taxon>
        <taxon>Stramenopiles</taxon>
        <taxon>Ochrophyta</taxon>
        <taxon>Pelagophyceae</taxon>
        <taxon>Pelagomonadales</taxon>
        <taxon>Pelagomonadaceae</taxon>
        <taxon>Pelagomonas</taxon>
    </lineage>
</organism>
<dbReference type="InterPro" id="IPR017907">
    <property type="entry name" value="Znf_RING_CS"/>
</dbReference>
<dbReference type="PANTHER" id="PTHR24173:SF83">
    <property type="entry name" value="SOCS BOX DOMAIN-CONTAINING PROTEIN"/>
    <property type="match status" value="1"/>
</dbReference>
<name>A0A8J2WXA4_9STRA</name>